<organism evidence="3 4">
    <name type="scientific">Clostridium gelidum</name>
    <dbReference type="NCBI Taxonomy" id="704125"/>
    <lineage>
        <taxon>Bacteria</taxon>
        <taxon>Bacillati</taxon>
        <taxon>Bacillota</taxon>
        <taxon>Clostridia</taxon>
        <taxon>Eubacteriales</taxon>
        <taxon>Clostridiaceae</taxon>
        <taxon>Clostridium</taxon>
    </lineage>
</organism>
<protein>
    <submittedName>
        <fullName evidence="3">Sensor histidine kinase</fullName>
    </submittedName>
</protein>
<feature type="transmembrane region" description="Helical" evidence="1">
    <location>
        <begin position="87"/>
        <end position="110"/>
    </location>
</feature>
<evidence type="ECO:0000259" key="2">
    <source>
        <dbReference type="Pfam" id="PF14501"/>
    </source>
</evidence>
<dbReference type="InterPro" id="IPR032834">
    <property type="entry name" value="NatK-like_C"/>
</dbReference>
<proteinExistence type="predicted"/>
<gene>
    <name evidence="3" type="ORF">psyc5s11_14600</name>
</gene>
<feature type="transmembrane region" description="Helical" evidence="1">
    <location>
        <begin position="122"/>
        <end position="138"/>
    </location>
</feature>
<dbReference type="RefSeq" id="WP_224036993.1">
    <property type="nucleotide sequence ID" value="NZ_AP024849.1"/>
</dbReference>
<feature type="transmembrane region" description="Helical" evidence="1">
    <location>
        <begin position="150"/>
        <end position="172"/>
    </location>
</feature>
<reference evidence="4" key="1">
    <citation type="submission" date="2021-07" db="EMBL/GenBank/DDBJ databases">
        <title>Complete genome sequencing of a Clostridium isolate.</title>
        <authorList>
            <person name="Ueki A."/>
            <person name="Tonouchi A."/>
        </authorList>
    </citation>
    <scope>NUCLEOTIDE SEQUENCE [LARGE SCALE GENOMIC DNA]</scope>
    <source>
        <strain evidence="4">C5S11</strain>
    </source>
</reference>
<sequence>MEVLSFMLKSGNYTLDTMAMLYLIKFLFCHEINLNKRIWIGCAFSQILFIIIERMIFNGENSLYSLVIFSIIIIFLCYGIKGLKKIIYIVPTAFVMLLPLLMITLIFSMFASQTIFNWSEELGTYFGTLLDVIIIIMIKRKIEENYYVNLKRWDIISIISVNTLSLIILIAIDELQKTIIFDEITDKIIFIIITFITILMDMSTAISIIKSKSAIHYKNINEINEYYMETQLQHFESYKNSQKETRSLKHDMKNHLICINDLCAQGKYKELNDYVKNLQDNITILDSVFNTGDSIADSIINEKHAIMKNNNISFELSGNFQEKCLIKPVHMCTIFANAIDNAIEACIKIEDTSMRRISIEIKNSRNFLVLSFTNSIKEQLIIKDNKIKTNKPDKENHGFGLENIRATVKKYNGDFDIKVTQDTFELEVVLTN</sequence>
<keyword evidence="3" id="KW-0418">Kinase</keyword>
<dbReference type="GO" id="GO:0016301">
    <property type="term" value="F:kinase activity"/>
    <property type="evidence" value="ECO:0007669"/>
    <property type="project" value="UniProtKB-KW"/>
</dbReference>
<dbReference type="PANTHER" id="PTHR40448:SF1">
    <property type="entry name" value="TWO-COMPONENT SENSOR HISTIDINE KINASE"/>
    <property type="match status" value="1"/>
</dbReference>
<dbReference type="SUPFAM" id="SSF55874">
    <property type="entry name" value="ATPase domain of HSP90 chaperone/DNA topoisomerase II/histidine kinase"/>
    <property type="match status" value="1"/>
</dbReference>
<dbReference type="PANTHER" id="PTHR40448">
    <property type="entry name" value="TWO-COMPONENT SENSOR HISTIDINE KINASE"/>
    <property type="match status" value="1"/>
</dbReference>
<feature type="domain" description="Sensor histidine kinase NatK-like C-terminal" evidence="2">
    <location>
        <begin position="327"/>
        <end position="430"/>
    </location>
</feature>
<feature type="transmembrane region" description="Helical" evidence="1">
    <location>
        <begin position="188"/>
        <end position="209"/>
    </location>
</feature>
<evidence type="ECO:0000313" key="4">
    <source>
        <dbReference type="Proteomes" id="UP000824633"/>
    </source>
</evidence>
<dbReference type="Pfam" id="PF14501">
    <property type="entry name" value="HATPase_c_5"/>
    <property type="match status" value="1"/>
</dbReference>
<dbReference type="Gene3D" id="3.30.565.10">
    <property type="entry name" value="Histidine kinase-like ATPase, C-terminal domain"/>
    <property type="match status" value="1"/>
</dbReference>
<keyword evidence="4" id="KW-1185">Reference proteome</keyword>
<keyword evidence="1" id="KW-1133">Transmembrane helix</keyword>
<name>A0ABN6IVF2_9CLOT</name>
<dbReference type="EMBL" id="AP024849">
    <property type="protein sequence ID" value="BCZ45393.1"/>
    <property type="molecule type" value="Genomic_DNA"/>
</dbReference>
<evidence type="ECO:0000313" key="3">
    <source>
        <dbReference type="EMBL" id="BCZ45393.1"/>
    </source>
</evidence>
<dbReference type="InterPro" id="IPR036890">
    <property type="entry name" value="HATPase_C_sf"/>
</dbReference>
<feature type="transmembrane region" description="Helical" evidence="1">
    <location>
        <begin position="38"/>
        <end position="57"/>
    </location>
</feature>
<keyword evidence="1" id="KW-0472">Membrane</keyword>
<feature type="transmembrane region" description="Helical" evidence="1">
    <location>
        <begin position="63"/>
        <end position="80"/>
    </location>
</feature>
<accession>A0ABN6IVF2</accession>
<keyword evidence="3" id="KW-0808">Transferase</keyword>
<keyword evidence="1" id="KW-0812">Transmembrane</keyword>
<dbReference type="CDD" id="cd16935">
    <property type="entry name" value="HATPase_AgrC-ComD-like"/>
    <property type="match status" value="1"/>
</dbReference>
<evidence type="ECO:0000256" key="1">
    <source>
        <dbReference type="SAM" id="Phobius"/>
    </source>
</evidence>
<dbReference type="Proteomes" id="UP000824633">
    <property type="component" value="Chromosome"/>
</dbReference>